<accession>A0ABY4HKN6</accession>
<keyword evidence="2" id="KW-1185">Reference proteome</keyword>
<evidence type="ECO:0000313" key="1">
    <source>
        <dbReference type="EMBL" id="UOX32419.1"/>
    </source>
</evidence>
<organism evidence="1 2">
    <name type="scientific">Flavobacterium sediminilitoris</name>
    <dbReference type="NCBI Taxonomy" id="2024526"/>
    <lineage>
        <taxon>Bacteria</taxon>
        <taxon>Pseudomonadati</taxon>
        <taxon>Bacteroidota</taxon>
        <taxon>Flavobacteriia</taxon>
        <taxon>Flavobacteriales</taxon>
        <taxon>Flavobacteriaceae</taxon>
        <taxon>Flavobacterium</taxon>
    </lineage>
</organism>
<name>A0ABY4HKN6_9FLAO</name>
<protein>
    <submittedName>
        <fullName evidence="1">Uncharacterized protein</fullName>
    </submittedName>
</protein>
<gene>
    <name evidence="1" type="ORF">LXD69_10180</name>
</gene>
<reference evidence="1" key="1">
    <citation type="submission" date="2021-12" db="EMBL/GenBank/DDBJ databases">
        <authorList>
            <person name="Cha I.-T."/>
            <person name="Lee K.-E."/>
            <person name="Park S.-J."/>
        </authorList>
    </citation>
    <scope>NUCLEOTIDE SEQUENCE</scope>
    <source>
        <strain evidence="1">YSM-43</strain>
    </source>
</reference>
<sequence length="319" mass="35685">MILTSTSDLKKYIAIAASFDFEDFAPYIEKAVNTYTRKYVGALHTALENESTGTNAIIENQAREYLRSALANFAWFLYIPLASVQMDSAGISVVQNDNKKSAEWWQIKDIRRELLRSGHESMDLLLAILEANPTIFADYATNYSSINNELLVPSASVFSKYYNIFDSRQTYLALQPIIRLVQDQYISTMLCPELIESLKVDVTGNIKAVKLAIQKAIVSLTIAKVSNNGLFILDDRGMRVDFENFSDGRRESASYGKSVDQLKMLADEQIANGSQYLKIAKELILNNLSDFTMCTSPILGLEDTTSGYKSFDSKGVFGI</sequence>
<dbReference type="Proteomes" id="UP000830454">
    <property type="component" value="Chromosome"/>
</dbReference>
<dbReference type="InterPro" id="IPR046558">
    <property type="entry name" value="DUF6712"/>
</dbReference>
<proteinExistence type="predicted"/>
<reference evidence="1" key="2">
    <citation type="submission" date="2022-04" db="EMBL/GenBank/DDBJ databases">
        <title>Complete Genome Sequence of Flavobacterium sediminilitoris YSM-43, Isolated from a Tidal Sediment.</title>
        <authorList>
            <person name="Lee P.A."/>
        </authorList>
    </citation>
    <scope>NUCLEOTIDE SEQUENCE</scope>
    <source>
        <strain evidence="1">YSM-43</strain>
    </source>
</reference>
<dbReference type="Pfam" id="PF20459">
    <property type="entry name" value="DUF6712"/>
    <property type="match status" value="1"/>
</dbReference>
<evidence type="ECO:0000313" key="2">
    <source>
        <dbReference type="Proteomes" id="UP000830454"/>
    </source>
</evidence>
<dbReference type="EMBL" id="CP090145">
    <property type="protein sequence ID" value="UOX32419.1"/>
    <property type="molecule type" value="Genomic_DNA"/>
</dbReference>
<dbReference type="RefSeq" id="WP_246915148.1">
    <property type="nucleotide sequence ID" value="NZ_CP090145.1"/>
</dbReference>